<evidence type="ECO:0000313" key="5">
    <source>
        <dbReference type="Proteomes" id="UP000017559"/>
    </source>
</evidence>
<dbReference type="GO" id="GO:0005975">
    <property type="term" value="P:carbohydrate metabolic process"/>
    <property type="evidence" value="ECO:0007669"/>
    <property type="project" value="InterPro"/>
</dbReference>
<dbReference type="Proteomes" id="UP000017559">
    <property type="component" value="Unassembled WGS sequence"/>
</dbReference>
<dbReference type="InterPro" id="IPR008928">
    <property type="entry name" value="6-hairpin_glycosidase_sf"/>
</dbReference>
<evidence type="ECO:0000259" key="2">
    <source>
        <dbReference type="Pfam" id="PF21307"/>
    </source>
</evidence>
<proteinExistence type="predicted"/>
<dbReference type="HOGENOM" id="CLU_004617_2_1_1"/>
<dbReference type="Gene3D" id="1.50.10.10">
    <property type="match status" value="1"/>
</dbReference>
<evidence type="ECO:0000259" key="1">
    <source>
        <dbReference type="Pfam" id="PF14498"/>
    </source>
</evidence>
<dbReference type="GO" id="GO:0004560">
    <property type="term" value="F:alpha-L-fucosidase activity"/>
    <property type="evidence" value="ECO:0007669"/>
    <property type="project" value="TreeGrafter"/>
</dbReference>
<sequence length="1006" mass="112894">MPSASNNEFILSDDPINLELGTKEFWTTSESEFEDHSMDMDQDWDARIVSEEIRQGKSRYEIAWDNWHRADGTNTTWDHKETSDEPALLATWAEKTNRYRERLVKDSLDIEIWSNLDLLETDTRLHAQALEKKLETRRRNPLDLRRRMHALERKHGIVDGRLQVDRDDAAAGSSRQGNQRNITSREAVTQGYCRESLTVKPRRRYPYAHYFTLLRHMVISSYGLLLAIINWISSANLRYALKDGNTVAAYASTMMWFNTSTVLPLGNGRLGAEMLGLVPAEVIVLNEDHIWSGSMNDPNNKNCSNWLPQIREYIWQDKLDLAQNLTQDSCMGIPLKQQMYQTAGNLTLTFPDASLSDVKNYNHSLDLTTAIATTTYVIDAVQFTRSAFASHPDNVIVIKISTNETGKVEFKAGLLTPMVGPNFVVTNNSLSMTAKGTTKYDVPGSIKFLTRIEVATAGANASVEPNEDDATLSVSGADEAQLVIAIDTNFVRYDDVSADPEARVSETLDSVRGKTWDELLDTHLADYQALFGRVDISLGTPSEYTYLPTHIRKNLSGGADADQDVFALYAQYGRYLGIASSRKTEPANLQGIWNHDTNPAWGSKYTININQQMNSWLAEPLNTAETLDPLWNLLTELAERGKAIAAEEYKITRGWVAHHNTGLWRDSAPIDSAYYGMWHMGVAWLMQNVWEHYAFDPSQEEWVRDVAYPLMKGLSEFYLEFLVPTPKEVEDTEYLVMVPSMSPEHGLGTYSGTKISLTYGTNIDNSLLRDLFNHTAGFASLLGVDEEFAANLTKTTSRLMPIRIGSLGQIQEWAKDYDSNGGTNHLSQLYPLFPGAQIDSRFNTTLVNAAKVSLKQRGDSSAGWPTAWRANCFARLLDGEKAYYYMQRLLHLFSYDNLWSINDVFQIDANFGGANAVAEMILQSHNGEIHILPAIPASWKEGNVTGFRARGGFTLDIAWSDGSLVSAKLKSTSGTLARVRYNSNAIDLAFDKEEEKTLTASDFLIV</sequence>
<evidence type="ECO:0000313" key="4">
    <source>
        <dbReference type="EMBL" id="ESK86405.1"/>
    </source>
</evidence>
<dbReference type="EMBL" id="AWSO01000934">
    <property type="protein sequence ID" value="ESK86405.1"/>
    <property type="molecule type" value="Genomic_DNA"/>
</dbReference>
<dbReference type="AlphaFoldDB" id="V2X1S2"/>
<accession>V2X1S2</accession>
<name>V2X1S2_MONRO</name>
<dbReference type="KEGG" id="mrr:Moror_4956"/>
<dbReference type="SUPFAM" id="SSF48208">
    <property type="entry name" value="Six-hairpin glycosidases"/>
    <property type="match status" value="1"/>
</dbReference>
<dbReference type="Pfam" id="PF22124">
    <property type="entry name" value="Glyco_hydro_95_cat"/>
    <property type="match status" value="1"/>
</dbReference>
<keyword evidence="5" id="KW-1185">Reference proteome</keyword>
<reference evidence="4 5" key="1">
    <citation type="journal article" date="2014" name="BMC Genomics">
        <title>Genome and secretome analysis of the hemibiotrophic fungal pathogen, Moniliophthora roreri, which causes frosty pod rot disease of cacao: mechanisms of the biotrophic and necrotrophic phases.</title>
        <authorList>
            <person name="Meinhardt L.W."/>
            <person name="Costa G.G.L."/>
            <person name="Thomazella D.P.T."/>
            <person name="Teixeira P.J.P.L."/>
            <person name="Carazzolle M.F."/>
            <person name="Schuster S.C."/>
            <person name="Carlson J.E."/>
            <person name="Guiltinan M.J."/>
            <person name="Mieczkowski P."/>
            <person name="Farmer A."/>
            <person name="Ramaraj T."/>
            <person name="Crozier J."/>
            <person name="Davis R.E."/>
            <person name="Shao J."/>
            <person name="Melnick R.L."/>
            <person name="Pereira G.A.G."/>
            <person name="Bailey B.A."/>
        </authorList>
    </citation>
    <scope>NUCLEOTIDE SEQUENCE [LARGE SCALE GENOMIC DNA]</scope>
    <source>
        <strain evidence="4 5">MCA 2997</strain>
    </source>
</reference>
<feature type="domain" description="Glycosyl hydrolase family 95 catalytic" evidence="3">
    <location>
        <begin position="516"/>
        <end position="921"/>
    </location>
</feature>
<feature type="domain" description="Alpha fucosidase A-like C-terminal" evidence="2">
    <location>
        <begin position="923"/>
        <end position="991"/>
    </location>
</feature>
<comment type="caution">
    <text evidence="4">The sequence shown here is derived from an EMBL/GenBank/DDBJ whole genome shotgun (WGS) entry which is preliminary data.</text>
</comment>
<dbReference type="InterPro" id="IPR054363">
    <property type="entry name" value="GH95_cat"/>
</dbReference>
<organism evidence="4 5">
    <name type="scientific">Moniliophthora roreri (strain MCA 2997)</name>
    <name type="common">Cocoa frosty pod rot fungus</name>
    <name type="synonym">Crinipellis roreri</name>
    <dbReference type="NCBI Taxonomy" id="1381753"/>
    <lineage>
        <taxon>Eukaryota</taxon>
        <taxon>Fungi</taxon>
        <taxon>Dikarya</taxon>
        <taxon>Basidiomycota</taxon>
        <taxon>Agaricomycotina</taxon>
        <taxon>Agaricomycetes</taxon>
        <taxon>Agaricomycetidae</taxon>
        <taxon>Agaricales</taxon>
        <taxon>Marasmiineae</taxon>
        <taxon>Marasmiaceae</taxon>
        <taxon>Moniliophthora</taxon>
    </lineage>
</organism>
<evidence type="ECO:0000259" key="3">
    <source>
        <dbReference type="Pfam" id="PF22124"/>
    </source>
</evidence>
<feature type="domain" description="Glycosyl hydrolase family 95 N-terminal" evidence="1">
    <location>
        <begin position="261"/>
        <end position="492"/>
    </location>
</feature>
<protein>
    <submittedName>
        <fullName evidence="4">Alpha-l-fucosidase</fullName>
    </submittedName>
</protein>
<dbReference type="PANTHER" id="PTHR31084">
    <property type="entry name" value="ALPHA-L-FUCOSIDASE 2"/>
    <property type="match status" value="1"/>
</dbReference>
<dbReference type="InterPro" id="IPR049053">
    <property type="entry name" value="AFCA-like_C"/>
</dbReference>
<dbReference type="PANTHER" id="PTHR31084:SF0">
    <property type="entry name" value="ALPHA-L-FUCOSIDASE 2"/>
    <property type="match status" value="1"/>
</dbReference>
<dbReference type="Pfam" id="PF14498">
    <property type="entry name" value="Glyco_hyd_65N_2"/>
    <property type="match status" value="1"/>
</dbReference>
<dbReference type="OrthoDB" id="2848340at2759"/>
<dbReference type="InterPro" id="IPR012341">
    <property type="entry name" value="6hp_glycosidase-like_sf"/>
</dbReference>
<dbReference type="Pfam" id="PF21307">
    <property type="entry name" value="Glyco_hydro_95_C"/>
    <property type="match status" value="1"/>
</dbReference>
<dbReference type="InterPro" id="IPR027414">
    <property type="entry name" value="GH95_N_dom"/>
</dbReference>
<gene>
    <name evidence="4" type="ORF">Moror_4956</name>
</gene>